<evidence type="ECO:0000313" key="1">
    <source>
        <dbReference type="EMBL" id="CAN82151.1"/>
    </source>
</evidence>
<name>A5AH82_VITVI</name>
<reference evidence="1" key="1">
    <citation type="journal article" date="2007" name="PLoS ONE">
        <title>The first genome sequence of an elite grapevine cultivar (Pinot noir Vitis vinifera L.): coping with a highly heterozygous genome.</title>
        <authorList>
            <person name="Velasco R."/>
            <person name="Zharkikh A."/>
            <person name="Troggio M."/>
            <person name="Cartwright D.A."/>
            <person name="Cestaro A."/>
            <person name="Pruss D."/>
            <person name="Pindo M."/>
            <person name="FitzGerald L.M."/>
            <person name="Vezzulli S."/>
            <person name="Reid J."/>
            <person name="Malacarne G."/>
            <person name="Iliev D."/>
            <person name="Coppola G."/>
            <person name="Wardell B."/>
            <person name="Micheletti D."/>
            <person name="Macalma T."/>
            <person name="Facci M."/>
            <person name="Mitchell J.T."/>
            <person name="Perazzolli M."/>
            <person name="Eldredge G."/>
            <person name="Gatto P."/>
            <person name="Oyzerski R."/>
            <person name="Moretto M."/>
            <person name="Gutin N."/>
            <person name="Stefanini M."/>
            <person name="Chen Y."/>
            <person name="Segala C."/>
            <person name="Davenport C."/>
            <person name="Dematte L."/>
            <person name="Mraz A."/>
            <person name="Battilana J."/>
            <person name="Stormo K."/>
            <person name="Costa F."/>
            <person name="Tao Q."/>
            <person name="Si-Ammour A."/>
            <person name="Harkins T."/>
            <person name="Lackey A."/>
            <person name="Perbost C."/>
            <person name="Taillon B."/>
            <person name="Stella A."/>
            <person name="Solovyev V."/>
            <person name="Fawcett J.A."/>
            <person name="Sterck L."/>
            <person name="Vandepoele K."/>
            <person name="Grando S.M."/>
            <person name="Toppo S."/>
            <person name="Moser C."/>
            <person name="Lanchbury J."/>
            <person name="Bogden R."/>
            <person name="Skolnick M."/>
            <person name="Sgaramella V."/>
            <person name="Bhatnagar S.K."/>
            <person name="Fontana P."/>
            <person name="Gutin A."/>
            <person name="Van de Peer Y."/>
            <person name="Salamini F."/>
            <person name="Viola R."/>
        </authorList>
    </citation>
    <scope>NUCLEOTIDE SEQUENCE</scope>
</reference>
<organism evidence="1">
    <name type="scientific">Vitis vinifera</name>
    <name type="common">Grape</name>
    <dbReference type="NCBI Taxonomy" id="29760"/>
    <lineage>
        <taxon>Eukaryota</taxon>
        <taxon>Viridiplantae</taxon>
        <taxon>Streptophyta</taxon>
        <taxon>Embryophyta</taxon>
        <taxon>Tracheophyta</taxon>
        <taxon>Spermatophyta</taxon>
        <taxon>Magnoliopsida</taxon>
        <taxon>eudicotyledons</taxon>
        <taxon>Gunneridae</taxon>
        <taxon>Pentapetalae</taxon>
        <taxon>rosids</taxon>
        <taxon>Vitales</taxon>
        <taxon>Vitaceae</taxon>
        <taxon>Viteae</taxon>
        <taxon>Vitis</taxon>
    </lineage>
</organism>
<dbReference type="EMBL" id="AM426722">
    <property type="protein sequence ID" value="CAN82151.1"/>
    <property type="molecule type" value="Genomic_DNA"/>
</dbReference>
<proteinExistence type="predicted"/>
<protein>
    <submittedName>
        <fullName evidence="1">Uncharacterized protein</fullName>
    </submittedName>
</protein>
<accession>A5AH82</accession>
<sequence length="322" mass="37359">MIGGLQGEFGDLDNKTLKKNISKCRSQISGSTKDHFAGENEVCEISQTHKKGCEITSQQKADFTALRSWLSACSVRLPMAVTPSFQLQIAYCLKHWIADFLSFETTYSMHKLDSRNHFKAWRSFRRQWAISQPISKLGDHFVAKWHFRRPFRSLKVISRLRNECMGLPNGTRVTKSGFAVEKLPAEWGFAISQLRNEVHCAAKWHLCAKSWFCSYEIPCEMELWLRNWDFSCFGTSQPFRSCEMRVTVLRNGTRVPKMVSQQNGYFAAKWRFRSELVGAAKWFRNKVLISQRLRNLADPCFSPIFALFLLQMTFLHFFCNCS</sequence>
<gene>
    <name evidence="1" type="ORF">VITISV_009023</name>
</gene>
<dbReference type="AlphaFoldDB" id="A5AH82"/>